<evidence type="ECO:0000313" key="1">
    <source>
        <dbReference type="EMBL" id="PIM99128.1"/>
    </source>
</evidence>
<gene>
    <name evidence="1" type="ORF">CDL12_28381</name>
</gene>
<comment type="caution">
    <text evidence="1">The sequence shown here is derived from an EMBL/GenBank/DDBJ whole genome shotgun (WGS) entry which is preliminary data.</text>
</comment>
<evidence type="ECO:0000313" key="2">
    <source>
        <dbReference type="Proteomes" id="UP000231279"/>
    </source>
</evidence>
<dbReference type="GO" id="GO:0003700">
    <property type="term" value="F:DNA-binding transcription factor activity"/>
    <property type="evidence" value="ECO:0007669"/>
    <property type="project" value="InterPro"/>
</dbReference>
<protein>
    <submittedName>
        <fullName evidence="1">Uncharacterized protein</fullName>
    </submittedName>
</protein>
<dbReference type="InterPro" id="IPR043584">
    <property type="entry name" value="WIP1/2/3/4/5/6"/>
</dbReference>
<reference evidence="2" key="1">
    <citation type="journal article" date="2018" name="Gigascience">
        <title>Genome assembly of the Pink Ipe (Handroanthus impetiginosus, Bignoniaceae), a highly valued, ecologically keystone Neotropical timber forest tree.</title>
        <authorList>
            <person name="Silva-Junior O.B."/>
            <person name="Grattapaglia D."/>
            <person name="Novaes E."/>
            <person name="Collevatti R.G."/>
        </authorList>
    </citation>
    <scope>NUCLEOTIDE SEQUENCE [LARGE SCALE GENOMIC DNA]</scope>
    <source>
        <strain evidence="2">cv. UFG-1</strain>
    </source>
</reference>
<name>A0A2G9G1D4_9LAMI</name>
<dbReference type="GO" id="GO:0005634">
    <property type="term" value="C:nucleus"/>
    <property type="evidence" value="ECO:0007669"/>
    <property type="project" value="TreeGrafter"/>
</dbReference>
<accession>A0A2G9G1D4</accession>
<keyword evidence="2" id="KW-1185">Reference proteome</keyword>
<dbReference type="EMBL" id="NKXS01007788">
    <property type="protein sequence ID" value="PIM99128.1"/>
    <property type="molecule type" value="Genomic_DNA"/>
</dbReference>
<dbReference type="STRING" id="429701.A0A2G9G1D4"/>
<sequence>MNFLKFPLFYQQQPEKDDEDHHEYYYETIECLPLLSRLTEKKEVKTEELEEEDDEENHEKNMENVTVALHIGLPDIGSGMDNIIDENQQKSYNLNKVEEEEEYVKSKKTKKSSSNINGERRFWIPTPAQILVGPMQFSCNICSKTFNRYNNMQVSDDQYFFFMLNIKWIYHA</sequence>
<proteinExistence type="predicted"/>
<dbReference type="OrthoDB" id="1747005at2759"/>
<dbReference type="AlphaFoldDB" id="A0A2G9G1D4"/>
<dbReference type="PANTHER" id="PTHR45878">
    <property type="entry name" value="ZINC FINGER PROTEIN WIP2"/>
    <property type="match status" value="1"/>
</dbReference>
<dbReference type="PANTHER" id="PTHR45878:SF24">
    <property type="entry name" value="ZINC FINGER PROTEIN WIP3-LIKE"/>
    <property type="match status" value="1"/>
</dbReference>
<dbReference type="Proteomes" id="UP000231279">
    <property type="component" value="Unassembled WGS sequence"/>
</dbReference>
<organism evidence="1 2">
    <name type="scientific">Handroanthus impetiginosus</name>
    <dbReference type="NCBI Taxonomy" id="429701"/>
    <lineage>
        <taxon>Eukaryota</taxon>
        <taxon>Viridiplantae</taxon>
        <taxon>Streptophyta</taxon>
        <taxon>Embryophyta</taxon>
        <taxon>Tracheophyta</taxon>
        <taxon>Spermatophyta</taxon>
        <taxon>Magnoliopsida</taxon>
        <taxon>eudicotyledons</taxon>
        <taxon>Gunneridae</taxon>
        <taxon>Pentapetalae</taxon>
        <taxon>asterids</taxon>
        <taxon>lamiids</taxon>
        <taxon>Lamiales</taxon>
        <taxon>Bignoniaceae</taxon>
        <taxon>Crescentiina</taxon>
        <taxon>Tabebuia alliance</taxon>
        <taxon>Handroanthus</taxon>
    </lineage>
</organism>